<feature type="domain" description="EF-hand" evidence="4">
    <location>
        <begin position="45"/>
        <end position="80"/>
    </location>
</feature>
<dbReference type="AlphaFoldDB" id="A0A835Z0R6"/>
<evidence type="ECO:0000259" key="4">
    <source>
        <dbReference type="PROSITE" id="PS50222"/>
    </source>
</evidence>
<evidence type="ECO:0000256" key="2">
    <source>
        <dbReference type="SAM" id="Coils"/>
    </source>
</evidence>
<gene>
    <name evidence="5" type="ORF">JKP88DRAFT_264019</name>
</gene>
<evidence type="ECO:0000313" key="5">
    <source>
        <dbReference type="EMBL" id="KAG5180093.1"/>
    </source>
</evidence>
<accession>A0A835Z0R6</accession>
<dbReference type="SUPFAM" id="SSF47473">
    <property type="entry name" value="EF-hand"/>
    <property type="match status" value="1"/>
</dbReference>
<proteinExistence type="predicted"/>
<protein>
    <recommendedName>
        <fullName evidence="4">EF-hand domain-containing protein</fullName>
    </recommendedName>
</protein>
<dbReference type="Proteomes" id="UP000664859">
    <property type="component" value="Unassembled WGS sequence"/>
</dbReference>
<evidence type="ECO:0000313" key="6">
    <source>
        <dbReference type="Proteomes" id="UP000664859"/>
    </source>
</evidence>
<dbReference type="PROSITE" id="PS00018">
    <property type="entry name" value="EF_HAND_1"/>
    <property type="match status" value="1"/>
</dbReference>
<keyword evidence="6" id="KW-1185">Reference proteome</keyword>
<dbReference type="InterPro" id="IPR018247">
    <property type="entry name" value="EF_Hand_1_Ca_BS"/>
</dbReference>
<dbReference type="GO" id="GO:0005509">
    <property type="term" value="F:calcium ion binding"/>
    <property type="evidence" value="ECO:0007669"/>
    <property type="project" value="InterPro"/>
</dbReference>
<feature type="region of interest" description="Disordered" evidence="3">
    <location>
        <begin position="78"/>
        <end position="120"/>
    </location>
</feature>
<keyword evidence="2" id="KW-0175">Coiled coil</keyword>
<name>A0A835Z0R6_9STRA</name>
<keyword evidence="1" id="KW-0106">Calcium</keyword>
<evidence type="ECO:0000256" key="1">
    <source>
        <dbReference type="ARBA" id="ARBA00022837"/>
    </source>
</evidence>
<organism evidence="5 6">
    <name type="scientific">Tribonema minus</name>
    <dbReference type="NCBI Taxonomy" id="303371"/>
    <lineage>
        <taxon>Eukaryota</taxon>
        <taxon>Sar</taxon>
        <taxon>Stramenopiles</taxon>
        <taxon>Ochrophyta</taxon>
        <taxon>PX clade</taxon>
        <taxon>Xanthophyceae</taxon>
        <taxon>Tribonematales</taxon>
        <taxon>Tribonemataceae</taxon>
        <taxon>Tribonema</taxon>
    </lineage>
</organism>
<dbReference type="InterPro" id="IPR011992">
    <property type="entry name" value="EF-hand-dom_pair"/>
</dbReference>
<dbReference type="InterPro" id="IPR002048">
    <property type="entry name" value="EF_hand_dom"/>
</dbReference>
<dbReference type="EMBL" id="JAFCMP010000412">
    <property type="protein sequence ID" value="KAG5180093.1"/>
    <property type="molecule type" value="Genomic_DNA"/>
</dbReference>
<sequence length="449" mass="50275">MTLQPLLVMPQKIRRQTSRQDCCSSAMLNITAHQQHPWAQQQRGGDRFEIGQLFERFDSDKDGRLTRAEFEKLMNLRVQQQRQQAPDPDQYSAATAPTRLPGSPSPPRPPHHQRQRHMAADAPNMRWSQPAPAASAAAPSYGYPILPGALPLTHYNETAGVPLRKDAVEEQVALGHTVVPLHEAYSRRLARLQALVTSKLLPAREQLLQLRRRLLARGEEVQSAKAAIERETMADAHTILERLRSAEALKMATLEQRMSDVATELEQLDRLAQQVAGAAGTQEQGGGMAGAERYTHEFESTAKMIELVQSYGDLCASVERAASRLQDTSIAVTPNDFPQETAERLEVLRRADRYEKALAIKDQMIWNLMQEASHVVEKATAEAVLSKEYANEMAEWVDLTNRLTAQISELRLENARVPALEQENAKLEEQNRMLRARLAATGVGPDRNQ</sequence>
<dbReference type="PROSITE" id="PS50222">
    <property type="entry name" value="EF_HAND_2"/>
    <property type="match status" value="1"/>
</dbReference>
<feature type="compositionally biased region" description="Low complexity" evidence="3">
    <location>
        <begin position="79"/>
        <end position="90"/>
    </location>
</feature>
<dbReference type="Gene3D" id="1.10.238.10">
    <property type="entry name" value="EF-hand"/>
    <property type="match status" value="1"/>
</dbReference>
<dbReference type="OrthoDB" id="200795at2759"/>
<reference evidence="5" key="1">
    <citation type="submission" date="2021-02" db="EMBL/GenBank/DDBJ databases">
        <title>First Annotated Genome of the Yellow-green Alga Tribonema minus.</title>
        <authorList>
            <person name="Mahan K.M."/>
        </authorList>
    </citation>
    <scope>NUCLEOTIDE SEQUENCE</scope>
    <source>
        <strain evidence="5">UTEX B ZZ1240</strain>
    </source>
</reference>
<comment type="caution">
    <text evidence="5">The sequence shown here is derived from an EMBL/GenBank/DDBJ whole genome shotgun (WGS) entry which is preliminary data.</text>
</comment>
<feature type="coiled-coil region" evidence="2">
    <location>
        <begin position="410"/>
        <end position="437"/>
    </location>
</feature>
<evidence type="ECO:0000256" key="3">
    <source>
        <dbReference type="SAM" id="MobiDB-lite"/>
    </source>
</evidence>